<dbReference type="EMBL" id="CAUYUJ010021282">
    <property type="protein sequence ID" value="CAK0903757.1"/>
    <property type="molecule type" value="Genomic_DNA"/>
</dbReference>
<evidence type="ECO:0000313" key="3">
    <source>
        <dbReference type="Proteomes" id="UP001189429"/>
    </source>
</evidence>
<proteinExistence type="predicted"/>
<comment type="caution">
    <text evidence="2">The sequence shown here is derived from an EMBL/GenBank/DDBJ whole genome shotgun (WGS) entry which is preliminary data.</text>
</comment>
<evidence type="ECO:0000256" key="1">
    <source>
        <dbReference type="SAM" id="MobiDB-lite"/>
    </source>
</evidence>
<gene>
    <name evidence="2" type="ORF">PCOR1329_LOCUS79971</name>
</gene>
<sequence>MAGLSKAAFLKTDLEAALPDPDARVGRRKRARQREQEREKEELHAEKAPRTSRSWVEADRRATKLPTAGDEGEPGREDRPAKGQKFGAAADSGVGKKKSKSGRSTPNTVCGKKKKLCDTSTVWTFSGSGWGTIEEKLGEKVQGTLQRYAVQEHHLAEDKWPVVTQCMNAQAAAWVSVGKGVVIASIDLWTATGMSYRKRELLTHVVEQLQTLGVPWIVGGGFQAQLAGIRAQEGWPPTLRKPVGIAIKLTVVERNVRLVEGPKPVPELQIGCASAPPRYEQVVGFISEEVANQEWAKYIRARTASACRLVWAFCLARRARDPALPARCGGGVSRAGDLGEYIRAFEKEAFAIRGMARAEKDPRAWRSEAPKWRITPLTFGGDSFSAAARQATWWRCPARSLRNLQGARQRLHATTEQWDMRTRERMQREKLFKIRNRRTKHLAAKGQGARQARCELLATRRRRNCAETGKLRELRSEAACKSKECHQQLVEGEAREVS</sequence>
<name>A0ABN9XUV1_9DINO</name>
<keyword evidence="3" id="KW-1185">Reference proteome</keyword>
<feature type="region of interest" description="Disordered" evidence="1">
    <location>
        <begin position="1"/>
        <end position="111"/>
    </location>
</feature>
<accession>A0ABN9XUV1</accession>
<protein>
    <submittedName>
        <fullName evidence="2">Uncharacterized protein</fullName>
    </submittedName>
</protein>
<organism evidence="2 3">
    <name type="scientific">Prorocentrum cordatum</name>
    <dbReference type="NCBI Taxonomy" id="2364126"/>
    <lineage>
        <taxon>Eukaryota</taxon>
        <taxon>Sar</taxon>
        <taxon>Alveolata</taxon>
        <taxon>Dinophyceae</taxon>
        <taxon>Prorocentrales</taxon>
        <taxon>Prorocentraceae</taxon>
        <taxon>Prorocentrum</taxon>
    </lineage>
</organism>
<evidence type="ECO:0000313" key="2">
    <source>
        <dbReference type="EMBL" id="CAK0903757.1"/>
    </source>
</evidence>
<feature type="compositionally biased region" description="Basic and acidic residues" evidence="1">
    <location>
        <begin position="33"/>
        <end position="49"/>
    </location>
</feature>
<reference evidence="2" key="1">
    <citation type="submission" date="2023-10" db="EMBL/GenBank/DDBJ databases">
        <authorList>
            <person name="Chen Y."/>
            <person name="Shah S."/>
            <person name="Dougan E. K."/>
            <person name="Thang M."/>
            <person name="Chan C."/>
        </authorList>
    </citation>
    <scope>NUCLEOTIDE SEQUENCE [LARGE SCALE GENOMIC DNA]</scope>
</reference>
<dbReference type="Proteomes" id="UP001189429">
    <property type="component" value="Unassembled WGS sequence"/>
</dbReference>